<dbReference type="OrthoDB" id="9760240at2"/>
<dbReference type="EMBL" id="FOSV01000003">
    <property type="protein sequence ID" value="SFK71248.1"/>
    <property type="molecule type" value="Genomic_DNA"/>
</dbReference>
<dbReference type="Gene3D" id="2.160.20.10">
    <property type="entry name" value="Single-stranded right-handed beta-helix, Pectin lyase-like"/>
    <property type="match status" value="1"/>
</dbReference>
<proteinExistence type="predicted"/>
<sequence length="658" mass="70854">MTVSRPTGSCLALLIGLGLLPLPACAAGPERVIRVRPPMDLHQALDEVAALRARDPERPITVELASGLHRLGRYARIGAEHGGTQGAPLVIRGAADGTTRVVGSVPVEAVALPDDLAARLPAKARGRVKAFRLPNEMSARPHIRPPRLLGPPPPPLTFEVFDAQGALHPARWPNDGFARVTAGPDATGTTIRLEGTKPEAWRGEADLWAEGYWSWGWLFETIPVAVPEPGSALVRLGVRPYEGIRAIARARIVHALAELDAPGEWWRDAKRNLLLVWPRDGAGAVEVSVADTLISLEKASHVRIESLRLERTRGDLLTVRGGGDVVVRNSALAWSGLRAAVFEDVKGGGLEACAIADTGFGAVRLVAGDRPSLTPGGLFLRDSRLTRYARLSRTQSPALELDGVGNRAVGNYFHDAIDHAVYLRGNDHLVADNEITRLLDGATDAGAIYAGRDWTARGSVIRGNFLHDIRTRPGLEVKGVYLDDMASGFTVEGNLFVRVDQPAFIGGGRDNVLSRNVFADSSPAIHVDARGLNWAAPSVADPESQIRAGLAAMPTGSALWRRRYPPLAVILAREPGSARDNRLTDNVFWWSEPFRYEPPARPGDQVVMGNVEALRRQPLPAASDPSAFAAPPVPAGRIHLDTTRMLRATLPTAPSPRR</sequence>
<feature type="signal peptide" evidence="1">
    <location>
        <begin position="1"/>
        <end position="26"/>
    </location>
</feature>
<accession>A0A1I4BR08</accession>
<dbReference type="STRING" id="414703.SAMN04488125_103321"/>
<organism evidence="2 3">
    <name type="scientific">Methylorubrum salsuginis</name>
    <dbReference type="NCBI Taxonomy" id="414703"/>
    <lineage>
        <taxon>Bacteria</taxon>
        <taxon>Pseudomonadati</taxon>
        <taxon>Pseudomonadota</taxon>
        <taxon>Alphaproteobacteria</taxon>
        <taxon>Hyphomicrobiales</taxon>
        <taxon>Methylobacteriaceae</taxon>
        <taxon>Methylorubrum</taxon>
    </lineage>
</organism>
<protein>
    <submittedName>
        <fullName evidence="2">Right handed beta helix region</fullName>
    </submittedName>
</protein>
<name>A0A1I4BR08_9HYPH</name>
<dbReference type="RefSeq" id="WP_091943278.1">
    <property type="nucleotide sequence ID" value="NZ_FOSV01000003.1"/>
</dbReference>
<reference evidence="3" key="1">
    <citation type="submission" date="2016-10" db="EMBL/GenBank/DDBJ databases">
        <authorList>
            <person name="Varghese N."/>
            <person name="Submissions S."/>
        </authorList>
    </citation>
    <scope>NUCLEOTIDE SEQUENCE [LARGE SCALE GENOMIC DNA]</scope>
    <source>
        <strain evidence="3">CGMCC 1.6474</strain>
    </source>
</reference>
<dbReference type="PANTHER" id="PTHR36453">
    <property type="entry name" value="SECRETED PROTEIN-RELATED"/>
    <property type="match status" value="1"/>
</dbReference>
<dbReference type="Proteomes" id="UP000198804">
    <property type="component" value="Unassembled WGS sequence"/>
</dbReference>
<evidence type="ECO:0000313" key="2">
    <source>
        <dbReference type="EMBL" id="SFK71248.1"/>
    </source>
</evidence>
<keyword evidence="3" id="KW-1185">Reference proteome</keyword>
<evidence type="ECO:0000313" key="3">
    <source>
        <dbReference type="Proteomes" id="UP000198804"/>
    </source>
</evidence>
<gene>
    <name evidence="2" type="ORF">SAMN04488125_103321</name>
</gene>
<dbReference type="AlphaFoldDB" id="A0A1I4BR08"/>
<dbReference type="SUPFAM" id="SSF51126">
    <property type="entry name" value="Pectin lyase-like"/>
    <property type="match status" value="1"/>
</dbReference>
<dbReference type="PANTHER" id="PTHR36453:SF1">
    <property type="entry name" value="RIGHT HANDED BETA HELIX DOMAIN-CONTAINING PROTEIN"/>
    <property type="match status" value="1"/>
</dbReference>
<feature type="chain" id="PRO_5011493128" evidence="1">
    <location>
        <begin position="27"/>
        <end position="658"/>
    </location>
</feature>
<keyword evidence="1" id="KW-0732">Signal</keyword>
<dbReference type="InterPro" id="IPR011050">
    <property type="entry name" value="Pectin_lyase_fold/virulence"/>
</dbReference>
<evidence type="ECO:0000256" key="1">
    <source>
        <dbReference type="SAM" id="SignalP"/>
    </source>
</evidence>
<dbReference type="InterPro" id="IPR012334">
    <property type="entry name" value="Pectin_lyas_fold"/>
</dbReference>